<evidence type="ECO:0000313" key="1">
    <source>
        <dbReference type="EMBL" id="MFG6414444.1"/>
    </source>
</evidence>
<sequence>MVEKRQISIPAALAQVLGQRGALVVTRYELAHLAWGIYKQSSHDGTPLRNHKTQLDRAAFSRIEAKLVANGVLQPIPGVPENAAYVLVGANISDARVLACAIDPFCYVSHLSAMEFHGITDRMPEQLYISTPATAKWRSFAQDRMQRDLGEDYADYTRAGLPAVQRSAFTKLNNRPVHLFKSLHLGAYRNFKEQRLRVATLGRTFLDMLREPSLCGGLSHVLAVFKEHAAANRRLILDELDQHGAAIDKVRAGWVLEQVAGLTDSRIDAWAALAQRGGSRKLDASADYSSSFSERWALSINTPMPTE</sequence>
<proteinExistence type="predicted"/>
<dbReference type="Proteomes" id="UP001606300">
    <property type="component" value="Unassembled WGS sequence"/>
</dbReference>
<dbReference type="EMBL" id="JBIGHY010000003">
    <property type="protein sequence ID" value="MFG6414444.1"/>
    <property type="molecule type" value="Genomic_DNA"/>
</dbReference>
<protein>
    <recommendedName>
        <fullName evidence="3">Transcriptional regulator</fullName>
    </recommendedName>
</protein>
<dbReference type="RefSeq" id="WP_394470518.1">
    <property type="nucleotide sequence ID" value="NZ_JBIGHY010000003.1"/>
</dbReference>
<organism evidence="1 2">
    <name type="scientific">Pelomonas dachongensis</name>
    <dbReference type="NCBI Taxonomy" id="3299029"/>
    <lineage>
        <taxon>Bacteria</taxon>
        <taxon>Pseudomonadati</taxon>
        <taxon>Pseudomonadota</taxon>
        <taxon>Betaproteobacteria</taxon>
        <taxon>Burkholderiales</taxon>
        <taxon>Sphaerotilaceae</taxon>
        <taxon>Roseateles</taxon>
    </lineage>
</organism>
<reference evidence="1 2" key="1">
    <citation type="submission" date="2024-09" db="EMBL/GenBank/DDBJ databases">
        <title>Novel species of the genus Pelomonas and Roseateles isolated from streams.</title>
        <authorList>
            <person name="Lu H."/>
        </authorList>
    </citation>
    <scope>NUCLEOTIDE SEQUENCE [LARGE SCALE GENOMIC DNA]</scope>
    <source>
        <strain evidence="1 2">DC23W</strain>
    </source>
</reference>
<keyword evidence="2" id="KW-1185">Reference proteome</keyword>
<comment type="caution">
    <text evidence="1">The sequence shown here is derived from an EMBL/GenBank/DDBJ whole genome shotgun (WGS) entry which is preliminary data.</text>
</comment>
<evidence type="ECO:0008006" key="3">
    <source>
        <dbReference type="Google" id="ProtNLM"/>
    </source>
</evidence>
<evidence type="ECO:0000313" key="2">
    <source>
        <dbReference type="Proteomes" id="UP001606300"/>
    </source>
</evidence>
<accession>A0ABW7ENI4</accession>
<name>A0ABW7ENI4_9BURK</name>
<gene>
    <name evidence="1" type="ORF">ACG02S_11105</name>
</gene>